<dbReference type="EMBL" id="QVFU01000005">
    <property type="protein sequence ID" value="RFS46998.1"/>
    <property type="molecule type" value="Genomic_DNA"/>
</dbReference>
<proteinExistence type="predicted"/>
<evidence type="ECO:0000256" key="1">
    <source>
        <dbReference type="SAM" id="MobiDB-lite"/>
    </source>
</evidence>
<name>A0A372G225_9ACTN</name>
<sequence>MTGPDTGGPPSGPGIDLTVPFDEQQAARLRREAAAWGAGSKGTAAVPLTAEQREDRYRKQTRSTRLTARQGRRARHKARRYPATQG</sequence>
<evidence type="ECO:0000313" key="2">
    <source>
        <dbReference type="EMBL" id="RFS46998.1"/>
    </source>
</evidence>
<organism evidence="2 3">
    <name type="scientific">Micromonospora craniellae</name>
    <dbReference type="NCBI Taxonomy" id="2294034"/>
    <lineage>
        <taxon>Bacteria</taxon>
        <taxon>Bacillati</taxon>
        <taxon>Actinomycetota</taxon>
        <taxon>Actinomycetes</taxon>
        <taxon>Micromonosporales</taxon>
        <taxon>Micromonosporaceae</taxon>
        <taxon>Micromonospora</taxon>
    </lineage>
</organism>
<evidence type="ECO:0000313" key="3">
    <source>
        <dbReference type="Proteomes" id="UP000262621"/>
    </source>
</evidence>
<dbReference type="Proteomes" id="UP000262621">
    <property type="component" value="Unassembled WGS sequence"/>
</dbReference>
<keyword evidence="3" id="KW-1185">Reference proteome</keyword>
<accession>A0A372G225</accession>
<feature type="region of interest" description="Disordered" evidence="1">
    <location>
        <begin position="34"/>
        <end position="86"/>
    </location>
</feature>
<dbReference type="RefSeq" id="WP_117227249.1">
    <property type="nucleotide sequence ID" value="NZ_CP061725.1"/>
</dbReference>
<protein>
    <submittedName>
        <fullName evidence="2">Uncharacterized protein</fullName>
    </submittedName>
</protein>
<dbReference type="AlphaFoldDB" id="A0A372G225"/>
<feature type="compositionally biased region" description="Basic residues" evidence="1">
    <location>
        <begin position="70"/>
        <end position="80"/>
    </location>
</feature>
<comment type="caution">
    <text evidence="2">The sequence shown here is derived from an EMBL/GenBank/DDBJ whole genome shotgun (WGS) entry which is preliminary data.</text>
</comment>
<gene>
    <name evidence="2" type="ORF">D0Q02_07495</name>
</gene>
<reference evidence="2 3" key="1">
    <citation type="submission" date="2018-08" db="EMBL/GenBank/DDBJ databases">
        <title>Verrucosispora craniellae sp. nov., isolated from a marine sponge in the South China Sea.</title>
        <authorList>
            <person name="Li L."/>
            <person name="Lin H.W."/>
        </authorList>
    </citation>
    <scope>NUCLEOTIDE SEQUENCE [LARGE SCALE GENOMIC DNA]</scope>
    <source>
        <strain evidence="2 3">LHW63014</strain>
    </source>
</reference>